<dbReference type="EMBL" id="AMZH03003423">
    <property type="protein sequence ID" value="RRT72375.1"/>
    <property type="molecule type" value="Genomic_DNA"/>
</dbReference>
<dbReference type="GO" id="GO:0008234">
    <property type="term" value="F:cysteine-type peptidase activity"/>
    <property type="evidence" value="ECO:0007669"/>
    <property type="project" value="InterPro"/>
</dbReference>
<evidence type="ECO:0000313" key="3">
    <source>
        <dbReference type="EMBL" id="RRT72375.1"/>
    </source>
</evidence>
<dbReference type="InterPro" id="IPR013128">
    <property type="entry name" value="Peptidase_C1A"/>
</dbReference>
<dbReference type="InterPro" id="IPR025660">
    <property type="entry name" value="Pept_his_AS"/>
</dbReference>
<dbReference type="SUPFAM" id="SSF54001">
    <property type="entry name" value="Cysteine proteinases"/>
    <property type="match status" value="1"/>
</dbReference>
<reference evidence="3 4" key="1">
    <citation type="journal article" date="2014" name="Agronomy (Basel)">
        <title>A Draft Genome Sequence for Ensete ventricosum, the Drought-Tolerant Tree Against Hunger.</title>
        <authorList>
            <person name="Harrison J."/>
            <person name="Moore K.A."/>
            <person name="Paszkiewicz K."/>
            <person name="Jones T."/>
            <person name="Grant M."/>
            <person name="Ambacheew D."/>
            <person name="Muzemil S."/>
            <person name="Studholme D.J."/>
        </authorList>
    </citation>
    <scope>NUCLEOTIDE SEQUENCE [LARGE SCALE GENOMIC DNA]</scope>
</reference>
<comment type="caution">
    <text evidence="3">The sequence shown here is derived from an EMBL/GenBank/DDBJ whole genome shotgun (WGS) entry which is preliminary data.</text>
</comment>
<feature type="domain" description="Peptidase C1A papain C-terminal" evidence="2">
    <location>
        <begin position="34"/>
        <end position="211"/>
    </location>
</feature>
<organism evidence="3 4">
    <name type="scientific">Ensete ventricosum</name>
    <name type="common">Abyssinian banana</name>
    <name type="synonym">Musa ensete</name>
    <dbReference type="NCBI Taxonomy" id="4639"/>
    <lineage>
        <taxon>Eukaryota</taxon>
        <taxon>Viridiplantae</taxon>
        <taxon>Streptophyta</taxon>
        <taxon>Embryophyta</taxon>
        <taxon>Tracheophyta</taxon>
        <taxon>Spermatophyta</taxon>
        <taxon>Magnoliopsida</taxon>
        <taxon>Liliopsida</taxon>
        <taxon>Zingiberales</taxon>
        <taxon>Musaceae</taxon>
        <taxon>Ensete</taxon>
    </lineage>
</organism>
<name>A0A427A802_ENSVE</name>
<dbReference type="PANTHER" id="PTHR12411">
    <property type="entry name" value="CYSTEINE PROTEASE FAMILY C1-RELATED"/>
    <property type="match status" value="1"/>
</dbReference>
<dbReference type="Gene3D" id="3.90.70.10">
    <property type="entry name" value="Cysteine proteinases"/>
    <property type="match status" value="1"/>
</dbReference>
<dbReference type="Proteomes" id="UP000287651">
    <property type="component" value="Unassembled WGS sequence"/>
</dbReference>
<accession>A0A427A802</accession>
<dbReference type="Pfam" id="PF00112">
    <property type="entry name" value="Peptidase_C1"/>
    <property type="match status" value="1"/>
</dbReference>
<evidence type="ECO:0000256" key="1">
    <source>
        <dbReference type="ARBA" id="ARBA00008455"/>
    </source>
</evidence>
<gene>
    <name evidence="3" type="ORF">B296_00034611</name>
</gene>
<dbReference type="AlphaFoldDB" id="A0A427A802"/>
<dbReference type="InterPro" id="IPR000668">
    <property type="entry name" value="Peptidase_C1A_C"/>
</dbReference>
<protein>
    <recommendedName>
        <fullName evidence="2">Peptidase C1A papain C-terminal domain-containing protein</fullName>
    </recommendedName>
</protein>
<sequence>MTQKSIVQEINANPNAGWQAAMNSRFENYTVRPLKSDFNHSDLLLTAQRGFLCINISLSVNDLLSCCGFMCGDGCDGGYPIRAWQYFVQNGIVTDEVTNYNACDPYFDDIGCAHPGCEPLYPTPQCEKKCKAKNLLWDQSKHFGVNAYIVNSDPKDIMTEVYTNGPVEVDFTDFAHYKSGVYKHVTGDAIGGHAVKLIGWGTSDEGEDYWVCS</sequence>
<evidence type="ECO:0000313" key="4">
    <source>
        <dbReference type="Proteomes" id="UP000287651"/>
    </source>
</evidence>
<dbReference type="PROSITE" id="PS00639">
    <property type="entry name" value="THIOL_PROTEASE_HIS"/>
    <property type="match status" value="1"/>
</dbReference>
<evidence type="ECO:0000259" key="2">
    <source>
        <dbReference type="SMART" id="SM00645"/>
    </source>
</evidence>
<dbReference type="InterPro" id="IPR038765">
    <property type="entry name" value="Papain-like_cys_pep_sf"/>
</dbReference>
<proteinExistence type="inferred from homology"/>
<comment type="similarity">
    <text evidence="1">Belongs to the peptidase C1 family.</text>
</comment>
<dbReference type="GO" id="GO:0006508">
    <property type="term" value="P:proteolysis"/>
    <property type="evidence" value="ECO:0007669"/>
    <property type="project" value="InterPro"/>
</dbReference>
<dbReference type="SMART" id="SM00645">
    <property type="entry name" value="Pept_C1"/>
    <property type="match status" value="1"/>
</dbReference>